<reference evidence="3" key="1">
    <citation type="submission" date="2016-10" db="EMBL/GenBank/DDBJ databases">
        <authorList>
            <person name="Jeantristanb JTB J.-T."/>
            <person name="Ricardo R."/>
        </authorList>
    </citation>
    <scope>NUCLEOTIDE SEQUENCE [LARGE SCALE GENOMIC DNA]</scope>
</reference>
<accession>A0A2X0LQ97</accession>
<keyword evidence="3" id="KW-1185">Reference proteome</keyword>
<dbReference type="AlphaFoldDB" id="A0A2X0LQ97"/>
<evidence type="ECO:0000313" key="2">
    <source>
        <dbReference type="EMBL" id="SCZ93929.1"/>
    </source>
</evidence>
<dbReference type="OrthoDB" id="3361009at2759"/>
<dbReference type="EMBL" id="FMWP01000048">
    <property type="protein sequence ID" value="SCZ93929.1"/>
    <property type="molecule type" value="Genomic_DNA"/>
</dbReference>
<feature type="compositionally biased region" description="Polar residues" evidence="1">
    <location>
        <begin position="31"/>
        <end position="40"/>
    </location>
</feature>
<feature type="compositionally biased region" description="Basic and acidic residues" evidence="1">
    <location>
        <begin position="110"/>
        <end position="120"/>
    </location>
</feature>
<proteinExistence type="predicted"/>
<gene>
    <name evidence="2" type="ORF">BZ3500_MVSOF-1268-A1-R1_CHR6-3G08996</name>
</gene>
<feature type="region of interest" description="Disordered" evidence="1">
    <location>
        <begin position="29"/>
        <end position="66"/>
    </location>
</feature>
<organism evidence="2 3">
    <name type="scientific">Microbotryum saponariae</name>
    <dbReference type="NCBI Taxonomy" id="289078"/>
    <lineage>
        <taxon>Eukaryota</taxon>
        <taxon>Fungi</taxon>
        <taxon>Dikarya</taxon>
        <taxon>Basidiomycota</taxon>
        <taxon>Pucciniomycotina</taxon>
        <taxon>Microbotryomycetes</taxon>
        <taxon>Microbotryales</taxon>
        <taxon>Microbotryaceae</taxon>
        <taxon>Microbotryum</taxon>
    </lineage>
</organism>
<evidence type="ECO:0000313" key="3">
    <source>
        <dbReference type="Proteomes" id="UP000249723"/>
    </source>
</evidence>
<feature type="region of interest" description="Disordered" evidence="1">
    <location>
        <begin position="99"/>
        <end position="120"/>
    </location>
</feature>
<dbReference type="Proteomes" id="UP000249723">
    <property type="component" value="Unassembled WGS sequence"/>
</dbReference>
<sequence>MTYITLQSAPAQEPGHFNPITQRFEADSAHVVSSEQNGSTFPGDDDHSSAPGVKTIPAPSTQPSFKDQVMGNAKKFAGQAFGREHEKITGEALLAGHGKEKAEQIGQEVKAAKEQQAAKK</sequence>
<protein>
    <submittedName>
        <fullName evidence="2">BZ3500_MvSof-1268-A1-R1_Chr6-3g08996 protein</fullName>
    </submittedName>
</protein>
<evidence type="ECO:0000256" key="1">
    <source>
        <dbReference type="SAM" id="MobiDB-lite"/>
    </source>
</evidence>
<name>A0A2X0LQ97_9BASI</name>